<evidence type="ECO:0000256" key="3">
    <source>
        <dbReference type="ARBA" id="ARBA00022723"/>
    </source>
</evidence>
<dbReference type="EMBL" id="CP003221">
    <property type="protein sequence ID" value="EGJ50136.1"/>
    <property type="molecule type" value="Genomic_DNA"/>
</dbReference>
<name>F3Z296_DESAF</name>
<dbReference type="HOGENOM" id="CLU_043374_0_3_7"/>
<dbReference type="Proteomes" id="UP000007844">
    <property type="component" value="Chromosome"/>
</dbReference>
<dbReference type="GO" id="GO:0045333">
    <property type="term" value="P:cellular respiration"/>
    <property type="evidence" value="ECO:0007669"/>
    <property type="project" value="InterPro"/>
</dbReference>
<dbReference type="SUPFAM" id="SSF54862">
    <property type="entry name" value="4Fe-4S ferredoxins"/>
    <property type="match status" value="1"/>
</dbReference>
<dbReference type="eggNOG" id="COG0437">
    <property type="taxonomic scope" value="Bacteria"/>
</dbReference>
<protein>
    <submittedName>
        <fullName evidence="8">Formate dehydrogenase subunit beta, FdhB2</fullName>
    </submittedName>
</protein>
<keyword evidence="3" id="KW-0479">Metal-binding</keyword>
<dbReference type="PANTHER" id="PTHR43545">
    <property type="entry name" value="FORMATE DEHYDROGENASE, NITRATE-INDUCIBLE, IRON-SULFUR SUBUNIT"/>
    <property type="match status" value="1"/>
</dbReference>
<keyword evidence="6" id="KW-0411">Iron-sulfur</keyword>
<dbReference type="InterPro" id="IPR051555">
    <property type="entry name" value="FDH_Electron_Transfer_Unit"/>
</dbReference>
<proteinExistence type="predicted"/>
<evidence type="ECO:0000256" key="2">
    <source>
        <dbReference type="ARBA" id="ARBA00022485"/>
    </source>
</evidence>
<dbReference type="GO" id="GO:0015944">
    <property type="term" value="P:formate oxidation"/>
    <property type="evidence" value="ECO:0007669"/>
    <property type="project" value="InterPro"/>
</dbReference>
<sequence>MSKSFFMDLTRCTACRGCQVACKQWNKNPATETTNWGSRQNPRDLNYHTFKLVRFNEVETNGELKWLFFPDQCRHCVEPPCKMVADGFDERAIIHDEETGAVVYTKYTAAIPEDTASTDLCPYDIPRRDAKTGMWSKCTMCFDRVQNGMKPACVQSCPTGTMNFGDREEMLALAEKRLAEVKKHYPRAELVDADTVRVIVLTEEPAAQYHQYLSASADTPGMTRKQMFAKLLRPLRVFG</sequence>
<dbReference type="STRING" id="690850.Desaf_1801"/>
<dbReference type="PIRSF" id="PIRSF036298">
    <property type="entry name" value="FDH_4Fe4S"/>
    <property type="match status" value="1"/>
</dbReference>
<keyword evidence="4" id="KW-0677">Repeat</keyword>
<keyword evidence="2" id="KW-0004">4Fe-4S</keyword>
<dbReference type="GO" id="GO:0046872">
    <property type="term" value="F:metal ion binding"/>
    <property type="evidence" value="ECO:0007669"/>
    <property type="project" value="UniProtKB-KW"/>
</dbReference>
<reference evidence="8 9" key="1">
    <citation type="journal article" date="2011" name="J. Bacteriol.">
        <title>Genome sequence of the mercury-methylating and pleomorphic Desulfovibrio africanus Strain Walvis Bay.</title>
        <authorList>
            <person name="Brown S.D."/>
            <person name="Wall J.D."/>
            <person name="Kucken A.M."/>
            <person name="Gilmour C.C."/>
            <person name="Podar M."/>
            <person name="Brandt C.C."/>
            <person name="Teshima H."/>
            <person name="Detter J.C."/>
            <person name="Han C.S."/>
            <person name="Land M.L."/>
            <person name="Lucas S."/>
            <person name="Han J."/>
            <person name="Pennacchio L."/>
            <person name="Nolan M."/>
            <person name="Pitluck S."/>
            <person name="Woyke T."/>
            <person name="Goodwin L."/>
            <person name="Palumbo A.V."/>
            <person name="Elias D.A."/>
        </authorList>
    </citation>
    <scope>NUCLEOTIDE SEQUENCE [LARGE SCALE GENOMIC DNA]</scope>
    <source>
        <strain evidence="8 9">Walvis Bay</strain>
    </source>
</reference>
<evidence type="ECO:0000313" key="9">
    <source>
        <dbReference type="Proteomes" id="UP000007844"/>
    </source>
</evidence>
<dbReference type="GO" id="GO:0051539">
    <property type="term" value="F:4 iron, 4 sulfur cluster binding"/>
    <property type="evidence" value="ECO:0007669"/>
    <property type="project" value="UniProtKB-KW"/>
</dbReference>
<dbReference type="Gene3D" id="3.30.70.20">
    <property type="match status" value="2"/>
</dbReference>
<feature type="domain" description="4Fe-4S ferredoxin-type" evidence="7">
    <location>
        <begin position="65"/>
        <end position="167"/>
    </location>
</feature>
<accession>F3Z296</accession>
<evidence type="ECO:0000256" key="4">
    <source>
        <dbReference type="ARBA" id="ARBA00022737"/>
    </source>
</evidence>
<dbReference type="GO" id="GO:0030313">
    <property type="term" value="C:cell envelope"/>
    <property type="evidence" value="ECO:0007669"/>
    <property type="project" value="UniProtKB-SubCell"/>
</dbReference>
<keyword evidence="5" id="KW-0408">Iron</keyword>
<gene>
    <name evidence="8" type="ORF">Desaf_1801</name>
</gene>
<dbReference type="InterPro" id="IPR014603">
    <property type="entry name" value="Formate_DH_Fe-S_su"/>
</dbReference>
<evidence type="ECO:0000256" key="6">
    <source>
        <dbReference type="ARBA" id="ARBA00023014"/>
    </source>
</evidence>
<keyword evidence="9" id="KW-1185">Reference proteome</keyword>
<dbReference type="KEGG" id="daf:Desaf_1801"/>
<dbReference type="CDD" id="cd10559">
    <property type="entry name" value="W-FDH"/>
    <property type="match status" value="1"/>
</dbReference>
<dbReference type="RefSeq" id="WP_005987261.1">
    <property type="nucleotide sequence ID" value="NC_016629.1"/>
</dbReference>
<dbReference type="PANTHER" id="PTHR43545:SF4">
    <property type="entry name" value="IRON-SULFUR PROTEIN"/>
    <property type="match status" value="1"/>
</dbReference>
<organism evidence="8 9">
    <name type="scientific">Desulfocurvibacter africanus subsp. africanus str. Walvis Bay</name>
    <dbReference type="NCBI Taxonomy" id="690850"/>
    <lineage>
        <taxon>Bacteria</taxon>
        <taxon>Pseudomonadati</taxon>
        <taxon>Thermodesulfobacteriota</taxon>
        <taxon>Desulfovibrionia</taxon>
        <taxon>Desulfovibrionales</taxon>
        <taxon>Desulfovibrionaceae</taxon>
        <taxon>Desulfocurvibacter</taxon>
    </lineage>
</organism>
<dbReference type="Pfam" id="PF13247">
    <property type="entry name" value="Fer4_11"/>
    <property type="match status" value="1"/>
</dbReference>
<evidence type="ECO:0000259" key="7">
    <source>
        <dbReference type="Pfam" id="PF13247"/>
    </source>
</evidence>
<dbReference type="InterPro" id="IPR017896">
    <property type="entry name" value="4Fe4S_Fe-S-bd"/>
</dbReference>
<evidence type="ECO:0000256" key="1">
    <source>
        <dbReference type="ARBA" id="ARBA00004196"/>
    </source>
</evidence>
<evidence type="ECO:0000256" key="5">
    <source>
        <dbReference type="ARBA" id="ARBA00023004"/>
    </source>
</evidence>
<evidence type="ECO:0000313" key="8">
    <source>
        <dbReference type="EMBL" id="EGJ50136.1"/>
    </source>
</evidence>
<comment type="subcellular location">
    <subcellularLocation>
        <location evidence="1">Cell envelope</location>
    </subcellularLocation>
</comment>
<dbReference type="AlphaFoldDB" id="F3Z296"/>